<organism evidence="1 2">
    <name type="scientific">Paenibacillus illinoisensis</name>
    <dbReference type="NCBI Taxonomy" id="59845"/>
    <lineage>
        <taxon>Bacteria</taxon>
        <taxon>Bacillati</taxon>
        <taxon>Bacillota</taxon>
        <taxon>Bacilli</taxon>
        <taxon>Bacillales</taxon>
        <taxon>Paenibacillaceae</taxon>
        <taxon>Paenibacillus</taxon>
    </lineage>
</organism>
<keyword evidence="2" id="KW-1185">Reference proteome</keyword>
<sequence>MKLRPDGTIEGTPEEISEYMRINRPEIKAVVPTLKEKAIEAARAINKDFGSELPKLSVAESFVTKEWLDVISTKQLHEELAKRENMVTFLIPPGERAVLDNPDGSKHAVDGQAFISIHYA</sequence>
<dbReference type="Proteomes" id="UP001618531">
    <property type="component" value="Unassembled WGS sequence"/>
</dbReference>
<evidence type="ECO:0000313" key="1">
    <source>
        <dbReference type="EMBL" id="MFK0524768.1"/>
    </source>
</evidence>
<protein>
    <submittedName>
        <fullName evidence="1">Uncharacterized protein</fullName>
    </submittedName>
</protein>
<proteinExistence type="predicted"/>
<evidence type="ECO:0000313" key="2">
    <source>
        <dbReference type="Proteomes" id="UP001618531"/>
    </source>
</evidence>
<accession>A0ABW8HZT8</accession>
<comment type="caution">
    <text evidence="1">The sequence shown here is derived from an EMBL/GenBank/DDBJ whole genome shotgun (WGS) entry which is preliminary data.</text>
</comment>
<reference evidence="1 2" key="1">
    <citation type="submission" date="2024-11" db="EMBL/GenBank/DDBJ databases">
        <title>Identification and Characterization of a Novel Fosfomycin Bacillithiol Transferase FosB8 in Paenibacillus illinoisensis.</title>
        <authorList>
            <person name="Lu W."/>
        </authorList>
    </citation>
    <scope>NUCLEOTIDE SEQUENCE [LARGE SCALE GENOMIC DNA]</scope>
    <source>
        <strain evidence="1 2">WP77</strain>
    </source>
</reference>
<dbReference type="RefSeq" id="WP_402877395.1">
    <property type="nucleotide sequence ID" value="NZ_JBIYSL010000005.1"/>
</dbReference>
<dbReference type="EMBL" id="JBIYSL010000005">
    <property type="protein sequence ID" value="MFK0524768.1"/>
    <property type="molecule type" value="Genomic_DNA"/>
</dbReference>
<gene>
    <name evidence="1" type="ORF">ACINKY_21440</name>
</gene>
<name>A0ABW8HZT8_9BACL</name>